<organism evidence="2">
    <name type="scientific">marine sediment metagenome</name>
    <dbReference type="NCBI Taxonomy" id="412755"/>
    <lineage>
        <taxon>unclassified sequences</taxon>
        <taxon>metagenomes</taxon>
        <taxon>ecological metagenomes</taxon>
    </lineage>
</organism>
<accession>A0A0F9T924</accession>
<comment type="caution">
    <text evidence="2">The sequence shown here is derived from an EMBL/GenBank/DDBJ whole genome shotgun (WGS) entry which is preliminary data.</text>
</comment>
<reference evidence="2" key="1">
    <citation type="journal article" date="2015" name="Nature">
        <title>Complex archaea that bridge the gap between prokaryotes and eukaryotes.</title>
        <authorList>
            <person name="Spang A."/>
            <person name="Saw J.H."/>
            <person name="Jorgensen S.L."/>
            <person name="Zaremba-Niedzwiedzka K."/>
            <person name="Martijn J."/>
            <person name="Lind A.E."/>
            <person name="van Eijk R."/>
            <person name="Schleper C."/>
            <person name="Guy L."/>
            <person name="Ettema T.J."/>
        </authorList>
    </citation>
    <scope>NUCLEOTIDE SEQUENCE</scope>
</reference>
<name>A0A0F9T924_9ZZZZ</name>
<gene>
    <name evidence="2" type="ORF">LCGC14_0758050</name>
</gene>
<dbReference type="AlphaFoldDB" id="A0A0F9T924"/>
<evidence type="ECO:0000313" key="2">
    <source>
        <dbReference type="EMBL" id="KKN37963.1"/>
    </source>
</evidence>
<sequence>MDTSEVTRIKRCLKKLWNGQDFTLEWNEVWKFIDTIFQELTEKDDKIADLEQRLALYKKRYPGLEIMTPPDAINAWIEANK</sequence>
<proteinExistence type="predicted"/>
<dbReference type="EMBL" id="LAZR01001859">
    <property type="protein sequence ID" value="KKN37963.1"/>
    <property type="molecule type" value="Genomic_DNA"/>
</dbReference>
<evidence type="ECO:0000256" key="1">
    <source>
        <dbReference type="SAM" id="Coils"/>
    </source>
</evidence>
<keyword evidence="1" id="KW-0175">Coiled coil</keyword>
<feature type="coiled-coil region" evidence="1">
    <location>
        <begin position="33"/>
        <end position="60"/>
    </location>
</feature>
<protein>
    <submittedName>
        <fullName evidence="2">Uncharacterized protein</fullName>
    </submittedName>
</protein>